<dbReference type="STRING" id="1798474.A2118_00280"/>
<dbReference type="AlphaFoldDB" id="A0A1F6BW75"/>
<dbReference type="EMBL" id="MFKN01000008">
    <property type="protein sequence ID" value="OGG41180.1"/>
    <property type="molecule type" value="Genomic_DNA"/>
</dbReference>
<name>A0A1F6BW75_9BACT</name>
<dbReference type="Proteomes" id="UP000179014">
    <property type="component" value="Unassembled WGS sequence"/>
</dbReference>
<sequence>MKIPFLILIALLLVGGGTYAYMQKRQVGTPVAENSSIQMTSSVRSQLAIDLSIVTPQFIDSGNYSVYSDGRPFLDYIMNIKKDLEMIPIFKEAMDNSASETEVLLKAIGKRYVLLHMPGGKDMGEDVVFDSVTQQISDVISWPRILFKTDTFAVYVSPDDICTYTLDQPSCVPLPNAKLSNQEELYWDPMGGPVELKETHTDTSLTISVYNRSDGGRMLRKSTFTLP</sequence>
<gene>
    <name evidence="1" type="ORF">A2118_00280</name>
</gene>
<accession>A0A1F6BW75</accession>
<reference evidence="1 2" key="1">
    <citation type="journal article" date="2016" name="Nat. Commun.">
        <title>Thousands of microbial genomes shed light on interconnected biogeochemical processes in an aquifer system.</title>
        <authorList>
            <person name="Anantharaman K."/>
            <person name="Brown C.T."/>
            <person name="Hug L.A."/>
            <person name="Sharon I."/>
            <person name="Castelle C.J."/>
            <person name="Probst A.J."/>
            <person name="Thomas B.C."/>
            <person name="Singh A."/>
            <person name="Wilkins M.J."/>
            <person name="Karaoz U."/>
            <person name="Brodie E.L."/>
            <person name="Williams K.H."/>
            <person name="Hubbard S.S."/>
            <person name="Banfield J.F."/>
        </authorList>
    </citation>
    <scope>NUCLEOTIDE SEQUENCE [LARGE SCALE GENOMIC DNA]</scope>
</reference>
<protein>
    <submittedName>
        <fullName evidence="1">Uncharacterized protein</fullName>
    </submittedName>
</protein>
<evidence type="ECO:0000313" key="2">
    <source>
        <dbReference type="Proteomes" id="UP000179014"/>
    </source>
</evidence>
<evidence type="ECO:0000313" key="1">
    <source>
        <dbReference type="EMBL" id="OGG41180.1"/>
    </source>
</evidence>
<comment type="caution">
    <text evidence="1">The sequence shown here is derived from an EMBL/GenBank/DDBJ whole genome shotgun (WGS) entry which is preliminary data.</text>
</comment>
<organism evidence="1 2">
    <name type="scientific">Candidatus Kaiserbacteria bacterium GWA2_50_9</name>
    <dbReference type="NCBI Taxonomy" id="1798474"/>
    <lineage>
        <taxon>Bacteria</taxon>
        <taxon>Candidatus Kaiseribacteriota</taxon>
    </lineage>
</organism>
<proteinExistence type="predicted"/>